<keyword evidence="1" id="KW-1133">Transmembrane helix</keyword>
<dbReference type="EMBL" id="FONA01000003">
    <property type="protein sequence ID" value="SFD87606.1"/>
    <property type="molecule type" value="Genomic_DNA"/>
</dbReference>
<dbReference type="InterPro" id="IPR011050">
    <property type="entry name" value="Pectin_lyase_fold/virulence"/>
</dbReference>
<dbReference type="InterPro" id="IPR032530">
    <property type="entry name" value="DUF4957"/>
</dbReference>
<evidence type="ECO:0000313" key="5">
    <source>
        <dbReference type="Proteomes" id="UP000181976"/>
    </source>
</evidence>
<reference evidence="4 5" key="1">
    <citation type="submission" date="2016-10" db="EMBL/GenBank/DDBJ databases">
        <authorList>
            <person name="de Groot N.N."/>
        </authorList>
    </citation>
    <scope>NUCLEOTIDE SEQUENCE [LARGE SCALE GENOMIC DNA]</scope>
    <source>
        <strain evidence="4 5">DSM 19012</strain>
    </source>
</reference>
<evidence type="ECO:0008006" key="6">
    <source>
        <dbReference type="Google" id="ProtNLM"/>
    </source>
</evidence>
<dbReference type="eggNOG" id="ENOG502Z9WI">
    <property type="taxonomic scope" value="Bacteria"/>
</dbReference>
<feature type="domain" description="DUF5123" evidence="3">
    <location>
        <begin position="439"/>
        <end position="542"/>
    </location>
</feature>
<sequence>MKNKTEYIRFFSSQLFVQKVIFVMIVLLAGFYGCNEDDELGTADRLFRPIIKNVTAGGTWIRAEWDKYRNADYFQLELSVDSFETITVEAETDTNYYKFENLDYDTGYYLRIKAVGQNIESEYFVYEKISTSDYPTQLEPITKVIDTKAMVSWKDAVYDSLVVVHNDTLISTVFLGDTDNENKMVIIEKLKPETSYVVKAYFQGEYMGKQSFSTMASPIYEGAVVDLRDYDEETAYTILKQSFFDQMATQYPEGVTIVLDGGTEYKLTGARLYSPISLTGGLSLEGNAIIRVSGNFDFTTDGTANVSKFSFSNITFTDHPDKLRDYGSTYVFNFGSAGHVDSILFENCEIRYKRGVLRIKTAATIGLVSINNCIIDSIGGYGVINLDNGGAGAEEIIISNSTISHLDGYIVRASKTNLQPKSLTVEYVTTCFAPVGGRYFFDLDKKTFEDGIKINNCLFGKAWGDDVTVRGLRSASTNVTLSQNYKTSDLVWEVNAETLSEMYPIEASDLGEDIYSVFKDPDNSDYTLINNSVKNRAGDPRWW</sequence>
<accession>A0A1I1VWX9</accession>
<dbReference type="AlphaFoldDB" id="A0A1I1VWX9"/>
<evidence type="ECO:0000259" key="3">
    <source>
        <dbReference type="Pfam" id="PF17161"/>
    </source>
</evidence>
<dbReference type="PROSITE" id="PS51257">
    <property type="entry name" value="PROKAR_LIPOPROTEIN"/>
    <property type="match status" value="1"/>
</dbReference>
<feature type="domain" description="DUF4957" evidence="2">
    <location>
        <begin position="326"/>
        <end position="403"/>
    </location>
</feature>
<name>A0A1I1VWX9_9BACT</name>
<evidence type="ECO:0000256" key="1">
    <source>
        <dbReference type="SAM" id="Phobius"/>
    </source>
</evidence>
<dbReference type="RefSeq" id="WP_010528663.1">
    <property type="nucleotide sequence ID" value="NZ_AFSL01000093.1"/>
</dbReference>
<organism evidence="4 5">
    <name type="scientific">Thermophagus xiamenensis</name>
    <dbReference type="NCBI Taxonomy" id="385682"/>
    <lineage>
        <taxon>Bacteria</taxon>
        <taxon>Pseudomonadati</taxon>
        <taxon>Bacteroidota</taxon>
        <taxon>Bacteroidia</taxon>
        <taxon>Marinilabiliales</taxon>
        <taxon>Marinilabiliaceae</taxon>
        <taxon>Thermophagus</taxon>
    </lineage>
</organism>
<dbReference type="InterPro" id="IPR033427">
    <property type="entry name" value="DUF5123"/>
</dbReference>
<dbReference type="InterPro" id="IPR036116">
    <property type="entry name" value="FN3_sf"/>
</dbReference>
<keyword evidence="1" id="KW-0812">Transmembrane</keyword>
<keyword evidence="1" id="KW-0472">Membrane</keyword>
<dbReference type="STRING" id="385682.SAMN05444380_103115"/>
<dbReference type="Proteomes" id="UP000181976">
    <property type="component" value="Unassembled WGS sequence"/>
</dbReference>
<evidence type="ECO:0000259" key="2">
    <source>
        <dbReference type="Pfam" id="PF16318"/>
    </source>
</evidence>
<dbReference type="Pfam" id="PF16318">
    <property type="entry name" value="DUF4957"/>
    <property type="match status" value="1"/>
</dbReference>
<dbReference type="SUPFAM" id="SSF51126">
    <property type="entry name" value="Pectin lyase-like"/>
    <property type="match status" value="1"/>
</dbReference>
<dbReference type="SUPFAM" id="SSF49265">
    <property type="entry name" value="Fibronectin type III"/>
    <property type="match status" value="1"/>
</dbReference>
<dbReference type="OrthoDB" id="691503at2"/>
<dbReference type="InParanoid" id="A0A1I1VWX9"/>
<feature type="transmembrane region" description="Helical" evidence="1">
    <location>
        <begin position="7"/>
        <end position="32"/>
    </location>
</feature>
<dbReference type="Pfam" id="PF17161">
    <property type="entry name" value="DUF5123"/>
    <property type="match status" value="1"/>
</dbReference>
<gene>
    <name evidence="4" type="ORF">SAMN05444380_103115</name>
</gene>
<evidence type="ECO:0000313" key="4">
    <source>
        <dbReference type="EMBL" id="SFD87606.1"/>
    </source>
</evidence>
<protein>
    <recommendedName>
        <fullName evidence="6">Fibronectin type-III domain-containing protein</fullName>
    </recommendedName>
</protein>
<proteinExistence type="predicted"/>
<keyword evidence="5" id="KW-1185">Reference proteome</keyword>